<dbReference type="Proteomes" id="UP000199758">
    <property type="component" value="Unassembled WGS sequence"/>
</dbReference>
<evidence type="ECO:0000313" key="2">
    <source>
        <dbReference type="EMBL" id="SHG96501.1"/>
    </source>
</evidence>
<name>A0A1M5P3W5_9GAMM</name>
<accession>A0A1M5P3W5</accession>
<organism evidence="2 3">
    <name type="scientific">Hydrocarboniphaga daqingensis</name>
    <dbReference type="NCBI Taxonomy" id="490188"/>
    <lineage>
        <taxon>Bacteria</taxon>
        <taxon>Pseudomonadati</taxon>
        <taxon>Pseudomonadota</taxon>
        <taxon>Gammaproteobacteria</taxon>
        <taxon>Nevskiales</taxon>
        <taxon>Nevskiaceae</taxon>
        <taxon>Hydrocarboniphaga</taxon>
    </lineage>
</organism>
<dbReference type="Pfam" id="PF01370">
    <property type="entry name" value="Epimerase"/>
    <property type="match status" value="1"/>
</dbReference>
<feature type="domain" description="NAD-dependent epimerase/dehydratase" evidence="1">
    <location>
        <begin position="11"/>
        <end position="210"/>
    </location>
</feature>
<sequence>MPAPADAGRTVAVTGATGFIGRRLLPQLAAAGWNLRILVRRDPADAQWAGLDIDVVQGSLDQRDALRRLVTGVDAVIHLAGCIKAPHRDDYLRANRDGSGDLAGAIAAHVPEAHLLLVSSLAAREPALSDYAFSKRAGEQAATDRLGERVSVLRPPAVYGPGDRETLAFFQLAALRWVPLLGSADARSAVIHVDDLAAAMVAMIERGASGRVEVPSDATPAGYSWRQIMQAAAEAIGAHPRGFVEVPCSLLRSVAWAGDLGRRLGQANMLSSDKLRELRHRDWSVAPAERLQLDAWSPRYGLHDGFADAVVAYRRLGWLPLA</sequence>
<dbReference type="AlphaFoldDB" id="A0A1M5P3W5"/>
<keyword evidence="3" id="KW-1185">Reference proteome</keyword>
<dbReference type="GO" id="GO:0005737">
    <property type="term" value="C:cytoplasm"/>
    <property type="evidence" value="ECO:0007669"/>
    <property type="project" value="TreeGrafter"/>
</dbReference>
<evidence type="ECO:0000313" key="3">
    <source>
        <dbReference type="Proteomes" id="UP000199758"/>
    </source>
</evidence>
<reference evidence="2 3" key="1">
    <citation type="submission" date="2016-11" db="EMBL/GenBank/DDBJ databases">
        <authorList>
            <person name="Jaros S."/>
            <person name="Januszkiewicz K."/>
            <person name="Wedrychowicz H."/>
        </authorList>
    </citation>
    <scope>NUCLEOTIDE SEQUENCE [LARGE SCALE GENOMIC DNA]</scope>
    <source>
        <strain evidence="2 3">CGMCC 1.7049</strain>
    </source>
</reference>
<dbReference type="InterPro" id="IPR001509">
    <property type="entry name" value="Epimerase_deHydtase"/>
</dbReference>
<dbReference type="GO" id="GO:0004029">
    <property type="term" value="F:aldehyde dehydrogenase (NAD+) activity"/>
    <property type="evidence" value="ECO:0007669"/>
    <property type="project" value="TreeGrafter"/>
</dbReference>
<protein>
    <submittedName>
        <fullName evidence="2">Nucleoside-diphosphate-sugar epimerase</fullName>
    </submittedName>
</protein>
<dbReference type="InterPro" id="IPR036291">
    <property type="entry name" value="NAD(P)-bd_dom_sf"/>
</dbReference>
<proteinExistence type="predicted"/>
<dbReference type="SUPFAM" id="SSF51735">
    <property type="entry name" value="NAD(P)-binding Rossmann-fold domains"/>
    <property type="match status" value="1"/>
</dbReference>
<dbReference type="InterPro" id="IPR051783">
    <property type="entry name" value="NAD(P)-dependent_oxidoreduct"/>
</dbReference>
<gene>
    <name evidence="2" type="ORF">SAMN04488068_2011</name>
</gene>
<dbReference type="Gene3D" id="3.40.50.720">
    <property type="entry name" value="NAD(P)-binding Rossmann-like Domain"/>
    <property type="match status" value="1"/>
</dbReference>
<dbReference type="PANTHER" id="PTHR48079">
    <property type="entry name" value="PROTEIN YEEZ"/>
    <property type="match status" value="1"/>
</dbReference>
<dbReference type="EMBL" id="FQWZ01000004">
    <property type="protein sequence ID" value="SHG96501.1"/>
    <property type="molecule type" value="Genomic_DNA"/>
</dbReference>
<dbReference type="STRING" id="490188.SAMN04488068_2011"/>
<dbReference type="PANTHER" id="PTHR48079:SF6">
    <property type="entry name" value="NAD(P)-BINDING DOMAIN-CONTAINING PROTEIN-RELATED"/>
    <property type="match status" value="1"/>
</dbReference>
<dbReference type="OrthoDB" id="9776313at2"/>
<evidence type="ECO:0000259" key="1">
    <source>
        <dbReference type="Pfam" id="PF01370"/>
    </source>
</evidence>
<dbReference type="RefSeq" id="WP_072897075.1">
    <property type="nucleotide sequence ID" value="NZ_FQWZ01000004.1"/>
</dbReference>